<sequence length="150" mass="17228">MHHTYDADADPAQVRGTARKREQQPHNARSAASLSPGRDRQTIRHERQRDYDMTEKPAPAPSQQLAQVGLKRIKDMVPEDVERWLSHPASQREVQEEYEPLPESSAIVRKEDGGVLVRYQLQKKGYKPTCDLCIVVEYVVPKLACTWMNH</sequence>
<accession>A0A3N4IA83</accession>
<name>A0A3N4IA83_ASCIM</name>
<gene>
    <name evidence="2" type="ORF">BJ508DRAFT_360895</name>
</gene>
<protein>
    <submittedName>
        <fullName evidence="2">Uncharacterized protein</fullName>
    </submittedName>
</protein>
<evidence type="ECO:0000256" key="1">
    <source>
        <dbReference type="SAM" id="MobiDB-lite"/>
    </source>
</evidence>
<reference evidence="2 3" key="1">
    <citation type="journal article" date="2018" name="Nat. Ecol. Evol.">
        <title>Pezizomycetes genomes reveal the molecular basis of ectomycorrhizal truffle lifestyle.</title>
        <authorList>
            <person name="Murat C."/>
            <person name="Payen T."/>
            <person name="Noel B."/>
            <person name="Kuo A."/>
            <person name="Morin E."/>
            <person name="Chen J."/>
            <person name="Kohler A."/>
            <person name="Krizsan K."/>
            <person name="Balestrini R."/>
            <person name="Da Silva C."/>
            <person name="Montanini B."/>
            <person name="Hainaut M."/>
            <person name="Levati E."/>
            <person name="Barry K.W."/>
            <person name="Belfiori B."/>
            <person name="Cichocki N."/>
            <person name="Clum A."/>
            <person name="Dockter R.B."/>
            <person name="Fauchery L."/>
            <person name="Guy J."/>
            <person name="Iotti M."/>
            <person name="Le Tacon F."/>
            <person name="Lindquist E.A."/>
            <person name="Lipzen A."/>
            <person name="Malagnac F."/>
            <person name="Mello A."/>
            <person name="Molinier V."/>
            <person name="Miyauchi S."/>
            <person name="Poulain J."/>
            <person name="Riccioni C."/>
            <person name="Rubini A."/>
            <person name="Sitrit Y."/>
            <person name="Splivallo R."/>
            <person name="Traeger S."/>
            <person name="Wang M."/>
            <person name="Zifcakova L."/>
            <person name="Wipf D."/>
            <person name="Zambonelli A."/>
            <person name="Paolocci F."/>
            <person name="Nowrousian M."/>
            <person name="Ottonello S."/>
            <person name="Baldrian P."/>
            <person name="Spatafora J.W."/>
            <person name="Henrissat B."/>
            <person name="Nagy L.G."/>
            <person name="Aury J.M."/>
            <person name="Wincker P."/>
            <person name="Grigoriev I.V."/>
            <person name="Bonfante P."/>
            <person name="Martin F.M."/>
        </authorList>
    </citation>
    <scope>NUCLEOTIDE SEQUENCE [LARGE SCALE GENOMIC DNA]</scope>
    <source>
        <strain evidence="2 3">RN42</strain>
    </source>
</reference>
<proteinExistence type="predicted"/>
<evidence type="ECO:0000313" key="3">
    <source>
        <dbReference type="Proteomes" id="UP000275078"/>
    </source>
</evidence>
<dbReference type="EMBL" id="ML119668">
    <property type="protein sequence ID" value="RPA82979.1"/>
    <property type="molecule type" value="Genomic_DNA"/>
</dbReference>
<feature type="compositionally biased region" description="Basic and acidic residues" evidence="1">
    <location>
        <begin position="37"/>
        <end position="55"/>
    </location>
</feature>
<keyword evidence="3" id="KW-1185">Reference proteome</keyword>
<organism evidence="2 3">
    <name type="scientific">Ascobolus immersus RN42</name>
    <dbReference type="NCBI Taxonomy" id="1160509"/>
    <lineage>
        <taxon>Eukaryota</taxon>
        <taxon>Fungi</taxon>
        <taxon>Dikarya</taxon>
        <taxon>Ascomycota</taxon>
        <taxon>Pezizomycotina</taxon>
        <taxon>Pezizomycetes</taxon>
        <taxon>Pezizales</taxon>
        <taxon>Ascobolaceae</taxon>
        <taxon>Ascobolus</taxon>
    </lineage>
</organism>
<evidence type="ECO:0000313" key="2">
    <source>
        <dbReference type="EMBL" id="RPA82979.1"/>
    </source>
</evidence>
<dbReference type="Proteomes" id="UP000275078">
    <property type="component" value="Unassembled WGS sequence"/>
</dbReference>
<dbReference type="AlphaFoldDB" id="A0A3N4IA83"/>
<feature type="region of interest" description="Disordered" evidence="1">
    <location>
        <begin position="1"/>
        <end position="65"/>
    </location>
</feature>